<dbReference type="VEuPathDB" id="FungiDB:PHYBLDRAFT_163385"/>
<keyword evidence="2" id="KW-1185">Reference proteome</keyword>
<dbReference type="EMBL" id="KV440973">
    <property type="protein sequence ID" value="OAD78270.1"/>
    <property type="molecule type" value="Genomic_DNA"/>
</dbReference>
<dbReference type="STRING" id="763407.A0A163EET6"/>
<evidence type="ECO:0000313" key="2">
    <source>
        <dbReference type="Proteomes" id="UP000077315"/>
    </source>
</evidence>
<protein>
    <submittedName>
        <fullName evidence="1">Uncharacterized protein</fullName>
    </submittedName>
</protein>
<accession>A0A163EET6</accession>
<gene>
    <name evidence="1" type="ORF">PHYBLDRAFT_163385</name>
</gene>
<organism evidence="1 2">
    <name type="scientific">Phycomyces blakesleeanus (strain ATCC 8743b / DSM 1359 / FGSC 10004 / NBRC 33097 / NRRL 1555)</name>
    <dbReference type="NCBI Taxonomy" id="763407"/>
    <lineage>
        <taxon>Eukaryota</taxon>
        <taxon>Fungi</taxon>
        <taxon>Fungi incertae sedis</taxon>
        <taxon>Mucoromycota</taxon>
        <taxon>Mucoromycotina</taxon>
        <taxon>Mucoromycetes</taxon>
        <taxon>Mucorales</taxon>
        <taxon>Phycomycetaceae</taxon>
        <taxon>Phycomyces</taxon>
    </lineage>
</organism>
<dbReference type="OrthoDB" id="2285535at2759"/>
<sequence length="346" mass="40002">MYDLSFYNKSIKRHFKKKILMNLEARSDENDNGFKETPVRASANVPSTNKCLQMIHFNAFKNENIKKKRKQSYLVKAQKSKAKRWVTSSSSSYTNGHSTASSKACPNHVLSKQKVVEANLGSNYQAFNRKSALDTMINNACRNTLRNRIIDSSIYIQQIGIKAMLFTNYFILENLEPIPDCIFKQNYCRRTLKYCYQFVCGVSPKWENCHSLSEDLKEQIKDICLPLKGLLPMEATLVTLSEQTRLPLPRLYDLYPNPSMHVRSIAISINGIRILLSLSLPRAYNDQLKLISPFHSLQLKLSYFNYQEVEQEYMPVFIDPDRAEKERELNKIKSSIPTPEITSEFL</sequence>
<dbReference type="AlphaFoldDB" id="A0A163EET6"/>
<dbReference type="Proteomes" id="UP000077315">
    <property type="component" value="Unassembled WGS sequence"/>
</dbReference>
<dbReference type="InParanoid" id="A0A163EET6"/>
<proteinExistence type="predicted"/>
<dbReference type="RefSeq" id="XP_018296310.1">
    <property type="nucleotide sequence ID" value="XM_018434786.1"/>
</dbReference>
<reference evidence="2" key="1">
    <citation type="submission" date="2015-06" db="EMBL/GenBank/DDBJ databases">
        <title>Expansion of signal transduction pathways in fungi by whole-genome duplication.</title>
        <authorList>
            <consortium name="DOE Joint Genome Institute"/>
            <person name="Corrochano L.M."/>
            <person name="Kuo A."/>
            <person name="Marcet-Houben M."/>
            <person name="Polaino S."/>
            <person name="Salamov A."/>
            <person name="Villalobos J.M."/>
            <person name="Alvarez M.I."/>
            <person name="Avalos J."/>
            <person name="Benito E.P."/>
            <person name="Benoit I."/>
            <person name="Burger G."/>
            <person name="Camino L.P."/>
            <person name="Canovas D."/>
            <person name="Cerda-Olmedo E."/>
            <person name="Cheng J.-F."/>
            <person name="Dominguez A."/>
            <person name="Elias M."/>
            <person name="Eslava A.P."/>
            <person name="Glaser F."/>
            <person name="Grimwood J."/>
            <person name="Gutierrez G."/>
            <person name="Heitman J."/>
            <person name="Henrissat B."/>
            <person name="Iturriaga E.A."/>
            <person name="Lang B.F."/>
            <person name="Lavin J.L."/>
            <person name="Lee S."/>
            <person name="Li W."/>
            <person name="Lindquist E."/>
            <person name="Lopez-Garcia S."/>
            <person name="Luque E.M."/>
            <person name="Marcos A.T."/>
            <person name="Martin J."/>
            <person name="McCluskey K."/>
            <person name="Medina H.R."/>
            <person name="Miralles-Duran A."/>
            <person name="Miyazaki A."/>
            <person name="Munoz-Torres E."/>
            <person name="Oguiza J.A."/>
            <person name="Ohm R."/>
            <person name="Olmedo M."/>
            <person name="Orejas M."/>
            <person name="Ortiz-Castellanos L."/>
            <person name="Pisabarro A.G."/>
            <person name="Rodriguez-Romero J."/>
            <person name="Ruiz-Herrera J."/>
            <person name="Ruiz-Vazquez R."/>
            <person name="Sanz C."/>
            <person name="Schackwitz W."/>
            <person name="Schmutz J."/>
            <person name="Shahriari M."/>
            <person name="Shelest E."/>
            <person name="Silva-Franco F."/>
            <person name="Soanes D."/>
            <person name="Syed K."/>
            <person name="Tagua V.G."/>
            <person name="Talbot N.J."/>
            <person name="Thon M."/>
            <person name="De vries R.P."/>
            <person name="Wiebenga A."/>
            <person name="Yadav J.S."/>
            <person name="Braun E.L."/>
            <person name="Baker S."/>
            <person name="Garre V."/>
            <person name="Horwitz B."/>
            <person name="Torres-Martinez S."/>
            <person name="Idnurm A."/>
            <person name="Herrera-Estrella A."/>
            <person name="Gabaldon T."/>
            <person name="Grigoriev I.V."/>
        </authorList>
    </citation>
    <scope>NUCLEOTIDE SEQUENCE [LARGE SCALE GENOMIC DNA]</scope>
    <source>
        <strain evidence="2">NRRL 1555(-)</strain>
    </source>
</reference>
<dbReference type="GeneID" id="28995692"/>
<name>A0A163EET6_PHYB8</name>
<evidence type="ECO:0000313" key="1">
    <source>
        <dbReference type="EMBL" id="OAD78270.1"/>
    </source>
</evidence>